<evidence type="ECO:0000313" key="3">
    <source>
        <dbReference type="Proteomes" id="UP001596457"/>
    </source>
</evidence>
<feature type="region of interest" description="Disordered" evidence="1">
    <location>
        <begin position="44"/>
        <end position="66"/>
    </location>
</feature>
<dbReference type="Proteomes" id="UP001596457">
    <property type="component" value="Unassembled WGS sequence"/>
</dbReference>
<gene>
    <name evidence="2" type="ORF">ACFQU0_05005</name>
</gene>
<reference evidence="3" key="1">
    <citation type="journal article" date="2019" name="Int. J. Syst. Evol. Microbiol.">
        <title>The Global Catalogue of Microorganisms (GCM) 10K type strain sequencing project: providing services to taxonomists for standard genome sequencing and annotation.</title>
        <authorList>
            <consortium name="The Broad Institute Genomics Platform"/>
            <consortium name="The Broad Institute Genome Sequencing Center for Infectious Disease"/>
            <person name="Wu L."/>
            <person name="Ma J."/>
        </authorList>
    </citation>
    <scope>NUCLEOTIDE SEQUENCE [LARGE SCALE GENOMIC DNA]</scope>
    <source>
        <strain evidence="3">CCUG 53903</strain>
    </source>
</reference>
<protein>
    <submittedName>
        <fullName evidence="2">Phage virion morphogenesis protein</fullName>
    </submittedName>
</protein>
<dbReference type="RefSeq" id="WP_382199029.1">
    <property type="nucleotide sequence ID" value="NZ_JBHTBZ010000012.1"/>
</dbReference>
<comment type="caution">
    <text evidence="2">The sequence shown here is derived from an EMBL/GenBank/DDBJ whole genome shotgun (WGS) entry which is preliminary data.</text>
</comment>
<evidence type="ECO:0000313" key="2">
    <source>
        <dbReference type="EMBL" id="MFC7459785.1"/>
    </source>
</evidence>
<evidence type="ECO:0000256" key="1">
    <source>
        <dbReference type="SAM" id="MobiDB-lite"/>
    </source>
</evidence>
<sequence>MLTVTIDSTAVTDVLAKIQRRLSDLSPAMEGIGQEMVGRVSGRFETQTDPSGTPWAPWAPSTAASYPDDGNGAVLDRYGDLLDKLNHQAGKTSVRIGFGAPYSTYHEWGTKTMPRRGLLTDDPDSGTLSPDDEAAVLVVLTDYLESLG</sequence>
<organism evidence="2 3">
    <name type="scientific">Hydrogenophaga defluvii</name>
    <dbReference type="NCBI Taxonomy" id="249410"/>
    <lineage>
        <taxon>Bacteria</taxon>
        <taxon>Pseudomonadati</taxon>
        <taxon>Pseudomonadota</taxon>
        <taxon>Betaproteobacteria</taxon>
        <taxon>Burkholderiales</taxon>
        <taxon>Comamonadaceae</taxon>
        <taxon>Hydrogenophaga</taxon>
    </lineage>
</organism>
<dbReference type="Pfam" id="PF05069">
    <property type="entry name" value="Phage_tail_S"/>
    <property type="match status" value="1"/>
</dbReference>
<dbReference type="InterPro" id="IPR006522">
    <property type="entry name" value="Phage_virion_morphogenesis"/>
</dbReference>
<proteinExistence type="predicted"/>
<keyword evidence="3" id="KW-1185">Reference proteome</keyword>
<accession>A0ABW2S9S6</accession>
<name>A0ABW2S9S6_9BURK</name>
<feature type="compositionally biased region" description="Low complexity" evidence="1">
    <location>
        <begin position="53"/>
        <end position="66"/>
    </location>
</feature>
<dbReference type="EMBL" id="JBHTBZ010000012">
    <property type="protein sequence ID" value="MFC7459785.1"/>
    <property type="molecule type" value="Genomic_DNA"/>
</dbReference>